<accession>A0A5S3PUV3</accession>
<feature type="chain" id="PRO_5024418903" evidence="2">
    <location>
        <begin position="20"/>
        <end position="159"/>
    </location>
</feature>
<dbReference type="AlphaFoldDB" id="A0A5S3PUV3"/>
<dbReference type="EMBL" id="VATY01000001">
    <property type="protein sequence ID" value="TMM58743.1"/>
    <property type="molecule type" value="Genomic_DNA"/>
</dbReference>
<keyword evidence="1 2" id="KW-0732">Signal</keyword>
<protein>
    <submittedName>
        <fullName evidence="4">T9SS type A sorting domain-containing protein</fullName>
    </submittedName>
</protein>
<dbReference type="InterPro" id="IPR026444">
    <property type="entry name" value="Secre_tail"/>
</dbReference>
<name>A0A5S3PUV3_9FLAO</name>
<feature type="signal peptide" evidence="2">
    <location>
        <begin position="1"/>
        <end position="19"/>
    </location>
</feature>
<dbReference type="RefSeq" id="WP_138656676.1">
    <property type="nucleotide sequence ID" value="NZ_VATY01000001.1"/>
</dbReference>
<evidence type="ECO:0000313" key="5">
    <source>
        <dbReference type="Proteomes" id="UP000310314"/>
    </source>
</evidence>
<evidence type="ECO:0000259" key="3">
    <source>
        <dbReference type="Pfam" id="PF18962"/>
    </source>
</evidence>
<reference evidence="4 5" key="1">
    <citation type="submission" date="2019-05" db="EMBL/GenBank/DDBJ databases">
        <authorList>
            <person name="Zhang J.-Y."/>
            <person name="Feg X."/>
            <person name="Du Z.-J."/>
        </authorList>
    </citation>
    <scope>NUCLEOTIDE SEQUENCE [LARGE SCALE GENOMIC DNA]</scope>
    <source>
        <strain evidence="4 5">RZ26</strain>
    </source>
</reference>
<evidence type="ECO:0000313" key="4">
    <source>
        <dbReference type="EMBL" id="TMM58743.1"/>
    </source>
</evidence>
<sequence length="159" mass="17526">MMKLLLTYFLIFSAIHLCAQSTNKTVIASAGGNMSAPEVVIGYTIGEPMVGFIASESSIDQGFWAGSLMVEPITAQKELEGVKIFPNPVVDELNIFTNNNPIYAITLFAVDGKRTLKKKVDASQIEHKIDLSHLSKGMYVLRLFVEGTEEAKLFKIIKK</sequence>
<organism evidence="4 5">
    <name type="scientific">Maribacter algarum</name>
    <name type="common">ex Zhang et al. 2020</name>
    <dbReference type="NCBI Taxonomy" id="2578118"/>
    <lineage>
        <taxon>Bacteria</taxon>
        <taxon>Pseudomonadati</taxon>
        <taxon>Bacteroidota</taxon>
        <taxon>Flavobacteriia</taxon>
        <taxon>Flavobacteriales</taxon>
        <taxon>Flavobacteriaceae</taxon>
        <taxon>Maribacter</taxon>
    </lineage>
</organism>
<dbReference type="Pfam" id="PF18962">
    <property type="entry name" value="Por_Secre_tail"/>
    <property type="match status" value="1"/>
</dbReference>
<comment type="caution">
    <text evidence="4">The sequence shown here is derived from an EMBL/GenBank/DDBJ whole genome shotgun (WGS) entry which is preliminary data.</text>
</comment>
<evidence type="ECO:0000256" key="1">
    <source>
        <dbReference type="ARBA" id="ARBA00022729"/>
    </source>
</evidence>
<proteinExistence type="predicted"/>
<keyword evidence="5" id="KW-1185">Reference proteome</keyword>
<gene>
    <name evidence="4" type="ORF">FEE95_04740</name>
</gene>
<evidence type="ECO:0000256" key="2">
    <source>
        <dbReference type="SAM" id="SignalP"/>
    </source>
</evidence>
<dbReference type="OrthoDB" id="1446649at2"/>
<feature type="domain" description="Secretion system C-terminal sorting" evidence="3">
    <location>
        <begin position="84"/>
        <end position="150"/>
    </location>
</feature>
<dbReference type="NCBIfam" id="TIGR04183">
    <property type="entry name" value="Por_Secre_tail"/>
    <property type="match status" value="1"/>
</dbReference>
<dbReference type="Proteomes" id="UP000310314">
    <property type="component" value="Unassembled WGS sequence"/>
</dbReference>